<protein>
    <recommendedName>
        <fullName evidence="1">non-specific serine/threonine protein kinase</fullName>
        <ecNumber evidence="1">2.7.11.1</ecNumber>
    </recommendedName>
</protein>
<dbReference type="EC" id="2.7.11.1" evidence="1"/>
<dbReference type="EMBL" id="JANBUO010000040">
    <property type="protein sequence ID" value="KAJ2808553.1"/>
    <property type="molecule type" value="Genomic_DNA"/>
</dbReference>
<evidence type="ECO:0000256" key="7">
    <source>
        <dbReference type="ARBA" id="ARBA00047899"/>
    </source>
</evidence>
<gene>
    <name evidence="10" type="primary">ENV7_1</name>
    <name evidence="10" type="ORF">H4R20_000813</name>
</gene>
<evidence type="ECO:0000256" key="3">
    <source>
        <dbReference type="ARBA" id="ARBA00022679"/>
    </source>
</evidence>
<keyword evidence="11" id="KW-1185">Reference proteome</keyword>
<feature type="non-terminal residue" evidence="10">
    <location>
        <position position="108"/>
    </location>
</feature>
<dbReference type="GO" id="GO:0005524">
    <property type="term" value="F:ATP binding"/>
    <property type="evidence" value="ECO:0007669"/>
    <property type="project" value="UniProtKB-KW"/>
</dbReference>
<evidence type="ECO:0000256" key="5">
    <source>
        <dbReference type="ARBA" id="ARBA00022777"/>
    </source>
</evidence>
<feature type="domain" description="Protein kinase" evidence="9">
    <location>
        <begin position="1"/>
        <end position="108"/>
    </location>
</feature>
<keyword evidence="5 10" id="KW-0418">Kinase</keyword>
<dbReference type="AlphaFoldDB" id="A0A9W8I712"/>
<dbReference type="PROSITE" id="PS50011">
    <property type="entry name" value="PROTEIN_KINASE_DOM"/>
    <property type="match status" value="1"/>
</dbReference>
<dbReference type="PANTHER" id="PTHR45998">
    <property type="entry name" value="SERINE/THREONINE-PROTEIN KINASE 16"/>
    <property type="match status" value="1"/>
</dbReference>
<comment type="catalytic activity">
    <reaction evidence="7">
        <text>L-threonyl-[protein] + ATP = O-phospho-L-threonyl-[protein] + ADP + H(+)</text>
        <dbReference type="Rhea" id="RHEA:46608"/>
        <dbReference type="Rhea" id="RHEA-COMP:11060"/>
        <dbReference type="Rhea" id="RHEA-COMP:11605"/>
        <dbReference type="ChEBI" id="CHEBI:15378"/>
        <dbReference type="ChEBI" id="CHEBI:30013"/>
        <dbReference type="ChEBI" id="CHEBI:30616"/>
        <dbReference type="ChEBI" id="CHEBI:61977"/>
        <dbReference type="ChEBI" id="CHEBI:456216"/>
        <dbReference type="EC" id="2.7.11.1"/>
    </reaction>
</comment>
<dbReference type="GO" id="GO:0005737">
    <property type="term" value="C:cytoplasm"/>
    <property type="evidence" value="ECO:0007669"/>
    <property type="project" value="TreeGrafter"/>
</dbReference>
<keyword evidence="4" id="KW-0547">Nucleotide-binding</keyword>
<evidence type="ECO:0000256" key="6">
    <source>
        <dbReference type="ARBA" id="ARBA00022840"/>
    </source>
</evidence>
<keyword evidence="2" id="KW-0723">Serine/threonine-protein kinase</keyword>
<dbReference type="OrthoDB" id="248923at2759"/>
<sequence>MAQREIDAGKRFKHPNIIPLIDSTMDTSDPLLPSGALVAYMLFPVYRRGNLFDLTMHNEETGQQLDEDFIIDVFKGVCSAVAYLHSYGSPRKQLETDSNDADGSSLRE</sequence>
<dbReference type="Gene3D" id="1.10.510.10">
    <property type="entry name" value="Transferase(Phosphotransferase) domain 1"/>
    <property type="match status" value="1"/>
</dbReference>
<evidence type="ECO:0000256" key="2">
    <source>
        <dbReference type="ARBA" id="ARBA00022527"/>
    </source>
</evidence>
<evidence type="ECO:0000256" key="1">
    <source>
        <dbReference type="ARBA" id="ARBA00012513"/>
    </source>
</evidence>
<evidence type="ECO:0000259" key="9">
    <source>
        <dbReference type="PROSITE" id="PS50011"/>
    </source>
</evidence>
<keyword evidence="3 10" id="KW-0808">Transferase</keyword>
<evidence type="ECO:0000256" key="8">
    <source>
        <dbReference type="ARBA" id="ARBA00048679"/>
    </source>
</evidence>
<comment type="catalytic activity">
    <reaction evidence="8">
        <text>L-seryl-[protein] + ATP = O-phospho-L-seryl-[protein] + ADP + H(+)</text>
        <dbReference type="Rhea" id="RHEA:17989"/>
        <dbReference type="Rhea" id="RHEA-COMP:9863"/>
        <dbReference type="Rhea" id="RHEA-COMP:11604"/>
        <dbReference type="ChEBI" id="CHEBI:15378"/>
        <dbReference type="ChEBI" id="CHEBI:29999"/>
        <dbReference type="ChEBI" id="CHEBI:30616"/>
        <dbReference type="ChEBI" id="CHEBI:83421"/>
        <dbReference type="ChEBI" id="CHEBI:456216"/>
        <dbReference type="EC" id="2.7.11.1"/>
    </reaction>
</comment>
<keyword evidence="6" id="KW-0067">ATP-binding</keyword>
<dbReference type="PANTHER" id="PTHR45998:SF2">
    <property type="entry name" value="SERINE_THREONINE-PROTEIN KINASE 16"/>
    <property type="match status" value="1"/>
</dbReference>
<dbReference type="InterPro" id="IPR052239">
    <property type="entry name" value="Ser/Thr-specific_kinases"/>
</dbReference>
<dbReference type="Proteomes" id="UP001140094">
    <property type="component" value="Unassembled WGS sequence"/>
</dbReference>
<accession>A0A9W8I712</accession>
<comment type="caution">
    <text evidence="10">The sequence shown here is derived from an EMBL/GenBank/DDBJ whole genome shotgun (WGS) entry which is preliminary data.</text>
</comment>
<name>A0A9W8I712_9FUNG</name>
<organism evidence="10 11">
    <name type="scientific">Coemansia guatemalensis</name>
    <dbReference type="NCBI Taxonomy" id="2761395"/>
    <lineage>
        <taxon>Eukaryota</taxon>
        <taxon>Fungi</taxon>
        <taxon>Fungi incertae sedis</taxon>
        <taxon>Zoopagomycota</taxon>
        <taxon>Kickxellomycotina</taxon>
        <taxon>Kickxellomycetes</taxon>
        <taxon>Kickxellales</taxon>
        <taxon>Kickxellaceae</taxon>
        <taxon>Coemansia</taxon>
    </lineage>
</organism>
<evidence type="ECO:0000313" key="11">
    <source>
        <dbReference type="Proteomes" id="UP001140094"/>
    </source>
</evidence>
<dbReference type="GO" id="GO:0004674">
    <property type="term" value="F:protein serine/threonine kinase activity"/>
    <property type="evidence" value="ECO:0007669"/>
    <property type="project" value="UniProtKB-KW"/>
</dbReference>
<evidence type="ECO:0000313" key="10">
    <source>
        <dbReference type="EMBL" id="KAJ2808553.1"/>
    </source>
</evidence>
<dbReference type="InterPro" id="IPR000719">
    <property type="entry name" value="Prot_kinase_dom"/>
</dbReference>
<reference evidence="10" key="1">
    <citation type="submission" date="2022-07" db="EMBL/GenBank/DDBJ databases">
        <title>Phylogenomic reconstructions and comparative analyses of Kickxellomycotina fungi.</title>
        <authorList>
            <person name="Reynolds N.K."/>
            <person name="Stajich J.E."/>
            <person name="Barry K."/>
            <person name="Grigoriev I.V."/>
            <person name="Crous P."/>
            <person name="Smith M.E."/>
        </authorList>
    </citation>
    <scope>NUCLEOTIDE SEQUENCE</scope>
    <source>
        <strain evidence="10">NRRL 1565</strain>
    </source>
</reference>
<dbReference type="InterPro" id="IPR011009">
    <property type="entry name" value="Kinase-like_dom_sf"/>
</dbReference>
<proteinExistence type="predicted"/>
<dbReference type="SUPFAM" id="SSF56112">
    <property type="entry name" value="Protein kinase-like (PK-like)"/>
    <property type="match status" value="1"/>
</dbReference>
<evidence type="ECO:0000256" key="4">
    <source>
        <dbReference type="ARBA" id="ARBA00022741"/>
    </source>
</evidence>